<evidence type="ECO:0000256" key="3">
    <source>
        <dbReference type="ARBA" id="ARBA00022643"/>
    </source>
</evidence>
<dbReference type="Gene3D" id="3.20.20.70">
    <property type="entry name" value="Aldolase class I"/>
    <property type="match status" value="2"/>
</dbReference>
<feature type="region of interest" description="Disordered" evidence="5">
    <location>
        <begin position="1"/>
        <end position="27"/>
    </location>
</feature>
<keyword evidence="3" id="KW-0288">FMN</keyword>
<comment type="similarity">
    <text evidence="1">Belongs to the NADH:flavin oxidoreductase/NADH oxidase family.</text>
</comment>
<dbReference type="InterPro" id="IPR001155">
    <property type="entry name" value="OxRdtase_FMN_N"/>
</dbReference>
<dbReference type="EMBL" id="CP099421">
    <property type="protein sequence ID" value="USW52311.1"/>
    <property type="molecule type" value="Genomic_DNA"/>
</dbReference>
<name>A0A9Q9AUV3_9PEZI</name>
<keyword evidence="2" id="KW-0285">Flavoprotein</keyword>
<evidence type="ECO:0000256" key="5">
    <source>
        <dbReference type="SAM" id="MobiDB-lite"/>
    </source>
</evidence>
<evidence type="ECO:0000256" key="2">
    <source>
        <dbReference type="ARBA" id="ARBA00022630"/>
    </source>
</evidence>
<keyword evidence="8" id="KW-1185">Reference proteome</keyword>
<reference evidence="7" key="1">
    <citation type="submission" date="2022-06" db="EMBL/GenBank/DDBJ databases">
        <title>Complete genome sequences of two strains of the flax pathogen Septoria linicola.</title>
        <authorList>
            <person name="Lapalu N."/>
            <person name="Simon A."/>
            <person name="Demenou B."/>
            <person name="Paumier D."/>
            <person name="Guillot M.-P."/>
            <person name="Gout L."/>
            <person name="Valade R."/>
        </authorList>
    </citation>
    <scope>NUCLEOTIDE SEQUENCE</scope>
    <source>
        <strain evidence="7">SE15195</strain>
    </source>
</reference>
<sequence length="430" mass="48380">MEYDKAVTCGEPESKAYPHDSKSVRGNDGKLRVAGPDVNTSVLRENIKFPFSGRTAMNRFLKAPMTQRLCHWNKPDEPISKRGYPSPEYEHLYRRWGEGEIGMIVAGNLMLKYDAVEAFGNPILQHDHDGRVEAFRKHPGRQGGAALNPNPVSASDVQLTITWAGNWFNKPRALSIPEIKDIVKAWAQFLATTTNKRTDEYGGSLENRSRIIFEIIEEVQRRVNDPRFIICVKLNSVEFQPGGQTPEDCRNLCVKLEEAKVDFIDLSGAHSRAEHSSTRRSPLKARESYFIEFAEMIRPLLKQTKVYVTGGFRTTSRMVRAIEDEACDGIGIGRPLGAKPYLCKEILAGRITGAIENCVPLPKNTQATGMQLHQIGNGDELISDWSEESEVQRWLEADKEEEKRKMDLLPIVDSSGYAPIRAEAGFAYVR</sequence>
<feature type="compositionally biased region" description="Basic and acidic residues" evidence="5">
    <location>
        <begin position="12"/>
        <end position="27"/>
    </location>
</feature>
<dbReference type="AlphaFoldDB" id="A0A9Q9AUV3"/>
<dbReference type="GO" id="GO:0016491">
    <property type="term" value="F:oxidoreductase activity"/>
    <property type="evidence" value="ECO:0007669"/>
    <property type="project" value="UniProtKB-KW"/>
</dbReference>
<gene>
    <name evidence="7" type="ORF">Slin15195_G056300</name>
</gene>
<dbReference type="SUPFAM" id="SSF51395">
    <property type="entry name" value="FMN-linked oxidoreductases"/>
    <property type="match status" value="1"/>
</dbReference>
<evidence type="ECO:0000313" key="8">
    <source>
        <dbReference type="Proteomes" id="UP001056384"/>
    </source>
</evidence>
<dbReference type="Pfam" id="PF00724">
    <property type="entry name" value="Oxidored_FMN"/>
    <property type="match status" value="1"/>
</dbReference>
<evidence type="ECO:0000256" key="1">
    <source>
        <dbReference type="ARBA" id="ARBA00005979"/>
    </source>
</evidence>
<dbReference type="Proteomes" id="UP001056384">
    <property type="component" value="Chromosome 4"/>
</dbReference>
<accession>A0A9Q9AUV3</accession>
<dbReference type="GO" id="GO:0010181">
    <property type="term" value="F:FMN binding"/>
    <property type="evidence" value="ECO:0007669"/>
    <property type="project" value="InterPro"/>
</dbReference>
<feature type="domain" description="NADH:flavin oxidoreductase/NADH oxidase N-terminal" evidence="6">
    <location>
        <begin position="187"/>
        <end position="350"/>
    </location>
</feature>
<dbReference type="PANTHER" id="PTHR43656">
    <property type="entry name" value="BINDING OXIDOREDUCTASE, PUTATIVE (AFU_ORTHOLOGUE AFUA_2G08260)-RELATED"/>
    <property type="match status" value="1"/>
</dbReference>
<protein>
    <submittedName>
        <fullName evidence="7">NADH:flavin oxidoreductase/NADH oxidase, aldolase-type TIM barrel</fullName>
    </submittedName>
</protein>
<evidence type="ECO:0000313" key="7">
    <source>
        <dbReference type="EMBL" id="USW52311.1"/>
    </source>
</evidence>
<dbReference type="InterPro" id="IPR051799">
    <property type="entry name" value="NADH_flavin_oxidoreductase"/>
</dbReference>
<evidence type="ECO:0000259" key="6">
    <source>
        <dbReference type="Pfam" id="PF00724"/>
    </source>
</evidence>
<organism evidence="7 8">
    <name type="scientific">Septoria linicola</name>
    <dbReference type="NCBI Taxonomy" id="215465"/>
    <lineage>
        <taxon>Eukaryota</taxon>
        <taxon>Fungi</taxon>
        <taxon>Dikarya</taxon>
        <taxon>Ascomycota</taxon>
        <taxon>Pezizomycotina</taxon>
        <taxon>Dothideomycetes</taxon>
        <taxon>Dothideomycetidae</taxon>
        <taxon>Mycosphaerellales</taxon>
        <taxon>Mycosphaerellaceae</taxon>
        <taxon>Septoria</taxon>
    </lineage>
</organism>
<dbReference type="InterPro" id="IPR013785">
    <property type="entry name" value="Aldolase_TIM"/>
</dbReference>
<dbReference type="PANTHER" id="PTHR43656:SF5">
    <property type="entry name" value="NADH:FLAVIN OXIDOREDUCTASE_NADH OXIDASE N-TERMINAL DOMAIN-CONTAINING PROTEIN"/>
    <property type="match status" value="1"/>
</dbReference>
<keyword evidence="4" id="KW-0560">Oxidoreductase</keyword>
<evidence type="ECO:0000256" key="4">
    <source>
        <dbReference type="ARBA" id="ARBA00023002"/>
    </source>
</evidence>
<proteinExistence type="inferred from homology"/>